<dbReference type="Gene3D" id="1.20.1250.20">
    <property type="entry name" value="MFS general substrate transporter like domains"/>
    <property type="match status" value="1"/>
</dbReference>
<dbReference type="AlphaFoldDB" id="A0A914W1J7"/>
<dbReference type="InterPro" id="IPR036259">
    <property type="entry name" value="MFS_trans_sf"/>
</dbReference>
<keyword evidence="2 5" id="KW-0812">Transmembrane</keyword>
<dbReference type="GO" id="GO:0022857">
    <property type="term" value="F:transmembrane transporter activity"/>
    <property type="evidence" value="ECO:0007669"/>
    <property type="project" value="InterPro"/>
</dbReference>
<feature type="transmembrane region" description="Helical" evidence="5">
    <location>
        <begin position="394"/>
        <end position="413"/>
    </location>
</feature>
<dbReference type="Proteomes" id="UP000887566">
    <property type="component" value="Unplaced"/>
</dbReference>
<feature type="transmembrane region" description="Helical" evidence="5">
    <location>
        <begin position="225"/>
        <end position="246"/>
    </location>
</feature>
<feature type="transmembrane region" description="Helical" evidence="5">
    <location>
        <begin position="252"/>
        <end position="271"/>
    </location>
</feature>
<feature type="transmembrane region" description="Helical" evidence="5">
    <location>
        <begin position="166"/>
        <end position="186"/>
    </location>
</feature>
<evidence type="ECO:0000256" key="2">
    <source>
        <dbReference type="ARBA" id="ARBA00022692"/>
    </source>
</evidence>
<dbReference type="PANTHER" id="PTHR24064">
    <property type="entry name" value="SOLUTE CARRIER FAMILY 22 MEMBER"/>
    <property type="match status" value="1"/>
</dbReference>
<organism evidence="7 8">
    <name type="scientific">Plectus sambesii</name>
    <dbReference type="NCBI Taxonomy" id="2011161"/>
    <lineage>
        <taxon>Eukaryota</taxon>
        <taxon>Metazoa</taxon>
        <taxon>Ecdysozoa</taxon>
        <taxon>Nematoda</taxon>
        <taxon>Chromadorea</taxon>
        <taxon>Plectida</taxon>
        <taxon>Plectina</taxon>
        <taxon>Plectoidea</taxon>
        <taxon>Plectidae</taxon>
        <taxon>Plectus</taxon>
    </lineage>
</organism>
<feature type="transmembrane region" description="Helical" evidence="5">
    <location>
        <begin position="366"/>
        <end position="387"/>
    </location>
</feature>
<keyword evidence="7" id="KW-1185">Reference proteome</keyword>
<sequence>MGAAIEEIAKLLGNFGRYQAFLYALVFLPGFMAGLLSLTFSWTGYTPNVRCVLPGETTSNANYSTPYDTHQRDRWYPPSPDDNEERALCTYCPNSTLCKKENAIKCDRGIVYDTSVFKTSLIIEYEMVCENSYKKEVTRVCYMLGVFMGALICGTLSDRYGRRRSFLFFGLTSIIFLNVEFLLLGLGYIPMLITYFIAGAMGDGAYLTSYVLFMESVGGFPKTLLGVWFQATYTIGMFYAALIAYYQREWKMIQIFYGIPPLFYLLYFWLFPESYRWALTNHKPELSKKLIARASKWNNVVVPEKLILEASAETKTEFEGANIFNMFRNGSHLAKQTLIIGVTWLATSMSYYGLTFNTQDLPGDVFLSYCLSAASELPGFLLCVPIMERLGRRTALVIFLGTGGVSCIGAGLIKEKTAVLILAMIGKMCAAAAYAIIYNYTVEVFPTVLRSSGTSFGSMSGRIGSISAPLLHNLATYVLDWLPIVIYGTMAVFASVLDLFLPETKGREYPETIEDAIHYNDKEYWEVKRRNNQAENNLTTKL</sequence>
<evidence type="ECO:0000259" key="6">
    <source>
        <dbReference type="PROSITE" id="PS50850"/>
    </source>
</evidence>
<evidence type="ECO:0000256" key="1">
    <source>
        <dbReference type="ARBA" id="ARBA00004141"/>
    </source>
</evidence>
<dbReference type="Pfam" id="PF00083">
    <property type="entry name" value="Sugar_tr"/>
    <property type="match status" value="1"/>
</dbReference>
<evidence type="ECO:0000313" key="8">
    <source>
        <dbReference type="WBParaSite" id="PSAMB.scaffold2934size20491.g19731.t1"/>
    </source>
</evidence>
<feature type="transmembrane region" description="Helical" evidence="5">
    <location>
        <begin position="20"/>
        <end position="40"/>
    </location>
</feature>
<dbReference type="SUPFAM" id="SSF103473">
    <property type="entry name" value="MFS general substrate transporter"/>
    <property type="match status" value="1"/>
</dbReference>
<dbReference type="CDD" id="cd17317">
    <property type="entry name" value="MFS_SLC22"/>
    <property type="match status" value="1"/>
</dbReference>
<keyword evidence="3 5" id="KW-1133">Transmembrane helix</keyword>
<evidence type="ECO:0000256" key="3">
    <source>
        <dbReference type="ARBA" id="ARBA00022989"/>
    </source>
</evidence>
<dbReference type="InterPro" id="IPR020846">
    <property type="entry name" value="MFS_dom"/>
</dbReference>
<protein>
    <submittedName>
        <fullName evidence="8">Major facilitator superfamily (MFS) profile domain-containing protein</fullName>
    </submittedName>
</protein>
<accession>A0A914W1J7</accession>
<feature type="domain" description="Major facilitator superfamily (MFS) profile" evidence="6">
    <location>
        <begin position="22"/>
        <end position="506"/>
    </location>
</feature>
<evidence type="ECO:0000313" key="7">
    <source>
        <dbReference type="Proteomes" id="UP000887566"/>
    </source>
</evidence>
<dbReference type="WBParaSite" id="PSAMB.scaffold2934size20491.g19731.t1">
    <property type="protein sequence ID" value="PSAMB.scaffold2934size20491.g19731.t1"/>
    <property type="gene ID" value="PSAMB.scaffold2934size20491.g19731"/>
</dbReference>
<dbReference type="InterPro" id="IPR005828">
    <property type="entry name" value="MFS_sugar_transport-like"/>
</dbReference>
<evidence type="ECO:0000256" key="4">
    <source>
        <dbReference type="ARBA" id="ARBA00023136"/>
    </source>
</evidence>
<feature type="transmembrane region" description="Helical" evidence="5">
    <location>
        <begin position="333"/>
        <end position="354"/>
    </location>
</feature>
<name>A0A914W1J7_9BILA</name>
<reference evidence="8" key="1">
    <citation type="submission" date="2022-11" db="UniProtKB">
        <authorList>
            <consortium name="WormBaseParasite"/>
        </authorList>
    </citation>
    <scope>IDENTIFICATION</scope>
</reference>
<proteinExistence type="predicted"/>
<feature type="transmembrane region" description="Helical" evidence="5">
    <location>
        <begin position="192"/>
        <end position="213"/>
    </location>
</feature>
<dbReference type="PROSITE" id="PS50850">
    <property type="entry name" value="MFS"/>
    <property type="match status" value="1"/>
</dbReference>
<feature type="transmembrane region" description="Helical" evidence="5">
    <location>
        <begin position="419"/>
        <end position="441"/>
    </location>
</feature>
<keyword evidence="4 5" id="KW-0472">Membrane</keyword>
<evidence type="ECO:0000256" key="5">
    <source>
        <dbReference type="SAM" id="Phobius"/>
    </source>
</evidence>
<dbReference type="GO" id="GO:0016020">
    <property type="term" value="C:membrane"/>
    <property type="evidence" value="ECO:0007669"/>
    <property type="project" value="UniProtKB-SubCell"/>
</dbReference>
<comment type="subcellular location">
    <subcellularLocation>
        <location evidence="1">Membrane</location>
        <topology evidence="1">Multi-pass membrane protein</topology>
    </subcellularLocation>
</comment>